<evidence type="ECO:0000313" key="2">
    <source>
        <dbReference type="Proteomes" id="UP001057402"/>
    </source>
</evidence>
<proteinExistence type="predicted"/>
<keyword evidence="2" id="KW-1185">Reference proteome</keyword>
<comment type="caution">
    <text evidence="1">The sequence shown here is derived from an EMBL/GenBank/DDBJ whole genome shotgun (WGS) entry which is preliminary data.</text>
</comment>
<dbReference type="Proteomes" id="UP001057402">
    <property type="component" value="Chromosome 11"/>
</dbReference>
<organism evidence="1 2">
    <name type="scientific">Melastoma candidum</name>
    <dbReference type="NCBI Taxonomy" id="119954"/>
    <lineage>
        <taxon>Eukaryota</taxon>
        <taxon>Viridiplantae</taxon>
        <taxon>Streptophyta</taxon>
        <taxon>Embryophyta</taxon>
        <taxon>Tracheophyta</taxon>
        <taxon>Spermatophyta</taxon>
        <taxon>Magnoliopsida</taxon>
        <taxon>eudicotyledons</taxon>
        <taxon>Gunneridae</taxon>
        <taxon>Pentapetalae</taxon>
        <taxon>rosids</taxon>
        <taxon>malvids</taxon>
        <taxon>Myrtales</taxon>
        <taxon>Melastomataceae</taxon>
        <taxon>Melastomatoideae</taxon>
        <taxon>Melastomateae</taxon>
        <taxon>Melastoma</taxon>
    </lineage>
</organism>
<accession>A0ACB9LID8</accession>
<name>A0ACB9LID8_9MYRT</name>
<dbReference type="EMBL" id="CM042890">
    <property type="protein sequence ID" value="KAI4311100.1"/>
    <property type="molecule type" value="Genomic_DNA"/>
</dbReference>
<protein>
    <submittedName>
        <fullName evidence="1">Uncharacterized protein</fullName>
    </submittedName>
</protein>
<sequence>MGMDKQSSKSGGYVGGFFQLFDWKAKSRKKLFSSKSESPEHSKQGKRSEGNLPMTRLYLMDDDETGMDYTSRSNGGFSCASSVTDDDGSGSRGPSVVARLMGLDSMPMSISADPCFNPFSDSQSLRDSQSYHRNLDYPHNYQVMYSRNFASKVDGPVRHTGEEKPQTQRPPSRPIEKFQTEVLPPKSAKSIPITQHRLLSPIKSPGFIPSRDAAHIMEAAAKIIDPGQHPMTKGKMPMLMSSSGNGRIRDGKYKEEQPSHVILRVQDIKEKIDAAQRTTSRLTNASERSLSANASKYLKGHSLNKSWNGLEASLFHASSDKEEASSSSRNRGKSVSLAVQAKANVQKRGGTSLTERSIVSQMETSESKLGESFRSQSRANNSQQKRLPISNSSSVLRLNHQKQNCTVDKEKSPSESSIPNMQGRKAFSVDAPARPKTSNRSVGGSRVGSRRLEAVGGEKESMPSSTKHLPRKKRSIEGELQFNKIHVRDDASAEKNKKPVQSVSKLNKLSTWAEDSRKNGMDVVSFTFTAPLARSMPGSDASGQLTQKSSNCLGKRAYSQADSMRWPAGSNVVGGDALSVLLEQKLRELSNDVGSPCQDSLSGHSSSSSASPFQDMTSTLPATTTRQISWPSCSSFGSVVSNGCFTTGVVPFKFNNGIQGFDEEKYDDKAKQLDFRHPSPSSVLELPFSAESCFSSESIDSNFMEGNWQSLSQTNEIVGLSLQKKPHLLEAEVDLSDSASSLSTRGTIARRHRGLTVNANSTSESNWEINYVKEILSNIELMFKDFTLGRANEIISPHLFEQLEGRKGFTKIDSGDSRLTRKALFDCVSECMDSRCKNLVGGGYRSWAKGLSMVRQKEWLSEDIYKEIVDWRRLGDSMVDDLVDKDMRSPCGRWMDFEADAFAIGLEIENDILDSLVVEAIATLLK</sequence>
<evidence type="ECO:0000313" key="1">
    <source>
        <dbReference type="EMBL" id="KAI4311100.1"/>
    </source>
</evidence>
<gene>
    <name evidence="1" type="ORF">MLD38_036025</name>
</gene>
<reference evidence="2" key="1">
    <citation type="journal article" date="2023" name="Front. Plant Sci.">
        <title>Chromosomal-level genome assembly of Melastoma candidum provides insights into trichome evolution.</title>
        <authorList>
            <person name="Zhong Y."/>
            <person name="Wu W."/>
            <person name="Sun C."/>
            <person name="Zou P."/>
            <person name="Liu Y."/>
            <person name="Dai S."/>
            <person name="Zhou R."/>
        </authorList>
    </citation>
    <scope>NUCLEOTIDE SEQUENCE [LARGE SCALE GENOMIC DNA]</scope>
</reference>